<keyword evidence="13 20" id="KW-0325">Glycoprotein</keyword>
<dbReference type="GO" id="GO:0046872">
    <property type="term" value="F:metal ion binding"/>
    <property type="evidence" value="ECO:0007669"/>
    <property type="project" value="UniProtKB-KW"/>
</dbReference>
<dbReference type="EC" id="2.4.1.135" evidence="5 21"/>
<evidence type="ECO:0000256" key="15">
    <source>
        <dbReference type="ARBA" id="ARBA00047979"/>
    </source>
</evidence>
<feature type="binding site" evidence="17">
    <location>
        <begin position="87"/>
        <end position="89"/>
    </location>
    <ligand>
        <name>UDP-alpha-D-glucuronate</name>
        <dbReference type="ChEBI" id="CHEBI:58052"/>
    </ligand>
</feature>
<feature type="glycosylation site" description="N-linked (GlcNAc...) asparagine" evidence="20">
    <location>
        <position position="292"/>
    </location>
</feature>
<evidence type="ECO:0000256" key="1">
    <source>
        <dbReference type="ARBA" id="ARBA00001936"/>
    </source>
</evidence>
<keyword evidence="6 21" id="KW-0808">Transferase</keyword>
<comment type="subcellular location">
    <subcellularLocation>
        <location evidence="2 21">Golgi apparatus membrane</location>
        <topology evidence="2 21">Single-pass type II membrane protein</topology>
    </subcellularLocation>
</comment>
<comment type="cofactor">
    <cofactor evidence="1 18 21">
        <name>Mn(2+)</name>
        <dbReference type="ChEBI" id="CHEBI:29035"/>
    </cofactor>
</comment>
<keyword evidence="10 21" id="KW-1133">Transmembrane helix</keyword>
<reference evidence="23 24" key="1">
    <citation type="submission" date="2017-08" db="EMBL/GenBank/DDBJ databases">
        <title>USMARCv1.0.</title>
        <authorList>
            <person name="Hannum G.I."/>
            <person name="Koren S."/>
            <person name="Schroeder S.G."/>
            <person name="Chin S.C."/>
            <person name="Nonneman D.J."/>
            <person name="Becker S.A."/>
            <person name="Rosen B.D."/>
            <person name="Bickhart D.M."/>
            <person name="Putnam N.H."/>
            <person name="Green R.E."/>
            <person name="Tuggle C.K."/>
            <person name="Liu H."/>
            <person name="Rohrer G.A."/>
            <person name="Warr A."/>
            <person name="Hall R."/>
            <person name="Kim K."/>
            <person name="Hume D.A."/>
            <person name="Talbot R."/>
            <person name="Chow W."/>
            <person name="Howe K."/>
            <person name="Schwartz A.S."/>
            <person name="Watson M."/>
            <person name="Archibald A.L."/>
            <person name="Phillippy A.M."/>
            <person name="Smith T.P.L."/>
        </authorList>
    </citation>
    <scope>NUCLEOTIDE SEQUENCE [LARGE SCALE GENOMIC DNA]</scope>
</reference>
<dbReference type="Ensembl" id="ENSSSCT00070005623.1">
    <property type="protein sequence ID" value="ENSSSCP00070004582.1"/>
    <property type="gene ID" value="ENSSSCG00070002993.1"/>
</dbReference>
<feature type="region of interest" description="Disordered" evidence="22">
    <location>
        <begin position="50"/>
        <end position="79"/>
    </location>
</feature>
<evidence type="ECO:0000313" key="24">
    <source>
        <dbReference type="Proteomes" id="UP000314985"/>
    </source>
</evidence>
<feature type="active site" description="Proton donor/acceptor" evidence="16">
    <location>
        <position position="273"/>
    </location>
</feature>
<dbReference type="Gene3D" id="3.90.550.10">
    <property type="entry name" value="Spore Coat Polysaccharide Biosynthesis Protein SpsA, Chain A"/>
    <property type="match status" value="1"/>
</dbReference>
<feature type="binding site" evidence="17">
    <location>
        <position position="155"/>
    </location>
    <ligand>
        <name>UDP-alpha-D-glucuronate</name>
        <dbReference type="ChEBI" id="CHEBI:58052"/>
    </ligand>
</feature>
<accession>A0A4X1SPJ4</accession>
<dbReference type="Proteomes" id="UP000694720">
    <property type="component" value="Unplaced"/>
</dbReference>
<keyword evidence="7 21" id="KW-0812">Transmembrane</keyword>
<name>A0A4X1SPJ4_PIG</name>
<dbReference type="Ensembl" id="ENSSSCT00015046726.1">
    <property type="protein sequence ID" value="ENSSSCP00015018467.1"/>
    <property type="gene ID" value="ENSSSCG00015035188.1"/>
</dbReference>
<dbReference type="FunFam" id="3.90.550.10:FF:000010">
    <property type="entry name" value="Galactosylgalactosylxylosylprotein 3-beta-glucuronosyltransferase"/>
    <property type="match status" value="1"/>
</dbReference>
<evidence type="ECO:0000256" key="18">
    <source>
        <dbReference type="PIRSR" id="PIRSR605027-3"/>
    </source>
</evidence>
<dbReference type="PANTHER" id="PTHR10896:SF8">
    <property type="entry name" value="GALACTOSYLGALACTOSYLXYLOSYLPROTEIN 3-BETA-GLUCURONOSYLTRANSFERASE 2"/>
    <property type="match status" value="1"/>
</dbReference>
<dbReference type="Proteomes" id="UP000694726">
    <property type="component" value="Unplaced"/>
</dbReference>
<evidence type="ECO:0000256" key="22">
    <source>
        <dbReference type="SAM" id="MobiDB-lite"/>
    </source>
</evidence>
<feature type="binding site" evidence="18">
    <location>
        <position position="187"/>
    </location>
    <ligand>
        <name>Mn(2+)</name>
        <dbReference type="ChEBI" id="CHEBI:29035"/>
    </ligand>
</feature>
<evidence type="ECO:0000256" key="13">
    <source>
        <dbReference type="ARBA" id="ARBA00023180"/>
    </source>
</evidence>
<dbReference type="CDD" id="cd00218">
    <property type="entry name" value="GlcAT-I"/>
    <property type="match status" value="1"/>
</dbReference>
<comment type="catalytic activity">
    <reaction evidence="15 21">
        <text>3-O-(beta-D-galactosyl-(1-&gt;3)-beta-D-galactosyl-(1-&gt;4)-beta-D-xylosyl)-L-seryl-[protein] + UDP-alpha-D-glucuronate = 3-O-(beta-D-GlcA-(1-&gt;3)-beta-D-Gal-(1-&gt;3)-beta-D-Gal-(1-&gt;4)-beta-D-Xyl)-L-seryl-[protein] + UDP + H(+)</text>
        <dbReference type="Rhea" id="RHEA:24168"/>
        <dbReference type="Rhea" id="RHEA-COMP:12571"/>
        <dbReference type="Rhea" id="RHEA-COMP:12573"/>
        <dbReference type="ChEBI" id="CHEBI:15378"/>
        <dbReference type="ChEBI" id="CHEBI:58052"/>
        <dbReference type="ChEBI" id="CHEBI:58223"/>
        <dbReference type="ChEBI" id="CHEBI:132090"/>
        <dbReference type="ChEBI" id="CHEBI:132093"/>
        <dbReference type="EC" id="2.4.1.135"/>
    </reaction>
</comment>
<dbReference type="Proteomes" id="UP000694722">
    <property type="component" value="Unplaced"/>
</dbReference>
<evidence type="ECO:0000256" key="5">
    <source>
        <dbReference type="ARBA" id="ARBA00012641"/>
    </source>
</evidence>
<evidence type="ECO:0000256" key="20">
    <source>
        <dbReference type="PIRSR" id="PIRSR605027-6"/>
    </source>
</evidence>
<dbReference type="AlphaFoldDB" id="A0A4X1SPJ4"/>
<dbReference type="GO" id="GO:0000139">
    <property type="term" value="C:Golgi membrane"/>
    <property type="evidence" value="ECO:0007669"/>
    <property type="project" value="UniProtKB-SubCell"/>
</dbReference>
<feature type="binding site" evidence="17">
    <location>
        <begin position="300"/>
        <end position="302"/>
    </location>
    <ligand>
        <name>UDP-alpha-D-glucuronate</name>
        <dbReference type="ChEBI" id="CHEBI:58052"/>
    </ligand>
</feature>
<feature type="site" description="Interaction with galactose moiety of substrate glycoprotein" evidence="19">
    <location>
        <position position="218"/>
    </location>
</feature>
<evidence type="ECO:0000256" key="6">
    <source>
        <dbReference type="ARBA" id="ARBA00022679"/>
    </source>
</evidence>
<protein>
    <recommendedName>
        <fullName evidence="5 21">Galactosylgalactosylxylosylprotein 3-beta-glucuronosyltransferase</fullName>
        <ecNumber evidence="5 21">2.4.1.135</ecNumber>
    </recommendedName>
</protein>
<evidence type="ECO:0000256" key="8">
    <source>
        <dbReference type="ARBA" id="ARBA00022723"/>
    </source>
</evidence>
<reference evidence="23" key="2">
    <citation type="submission" date="2025-05" db="UniProtKB">
        <authorList>
            <consortium name="Ensembl"/>
        </authorList>
    </citation>
    <scope>IDENTIFICATION</scope>
</reference>
<evidence type="ECO:0000256" key="16">
    <source>
        <dbReference type="PIRSR" id="PIRSR605027-1"/>
    </source>
</evidence>
<dbReference type="InterPro" id="IPR029044">
    <property type="entry name" value="Nucleotide-diphossugar_trans"/>
</dbReference>
<dbReference type="Pfam" id="PF03360">
    <property type="entry name" value="Glyco_transf_43"/>
    <property type="match status" value="1"/>
</dbReference>
<evidence type="ECO:0000256" key="4">
    <source>
        <dbReference type="ARBA" id="ARBA00007706"/>
    </source>
</evidence>
<sequence>MKSVLFSRFFILLPWILIVIIMLDVDTRRPAPPLTPGPYFSPYIGGRGVSRLPLRRGGPGRRWGKRNESRPQPPPEPQLPTIYAITPTYSRPVQKAELTRLANTFRQVAQLHWILVEDAAARSELVSRFLARAGLPSTHLHVPTPRRYKRPGLPRATEQRNAGLAWLRQRHGNQRAQPGVLFFADDDNTYSLELFQEMRTTRKVSVWPVGLVGGRRYERPLVENGKVVGWYTGWRADRPFAIDMAGFAVSLQVILSNPKAVFKRRGSQPGMQESDFLKQITTVEELEPKANNCTKVLVWHTRTEKVNLANEPKYRLDTVRIEV</sequence>
<dbReference type="Proteomes" id="UP000314985">
    <property type="component" value="Chromosome 1"/>
</dbReference>
<feature type="binding site" evidence="17">
    <location>
        <position position="118"/>
    </location>
    <ligand>
        <name>UDP-alpha-D-glucuronate</name>
        <dbReference type="ChEBI" id="CHEBI:58052"/>
    </ligand>
</feature>
<evidence type="ECO:0000256" key="14">
    <source>
        <dbReference type="ARBA" id="ARBA00023211"/>
    </source>
</evidence>
<dbReference type="UniPathway" id="UPA00378"/>
<feature type="site" description="Interaction with galactose moiety of substrate glycoprotein" evidence="19">
    <location>
        <position position="310"/>
    </location>
</feature>
<keyword evidence="9 21" id="KW-0735">Signal-anchor</keyword>
<comment type="similarity">
    <text evidence="4 21">Belongs to the glycosyltransferase 43 family.</text>
</comment>
<dbReference type="Ensembl" id="ENSSSCT00035025778.1">
    <property type="protein sequence ID" value="ENSSSCP00035009776.1"/>
    <property type="gene ID" value="ENSSSCG00035019876.1"/>
</dbReference>
<feature type="binding site" evidence="17">
    <location>
        <begin position="185"/>
        <end position="187"/>
    </location>
    <ligand>
        <name>UDP-alpha-D-glucuronate</name>
        <dbReference type="ChEBI" id="CHEBI:58052"/>
    </ligand>
</feature>
<proteinExistence type="inferred from homology"/>
<organism evidence="23 24">
    <name type="scientific">Sus scrofa</name>
    <name type="common">Pig</name>
    <dbReference type="NCBI Taxonomy" id="9823"/>
    <lineage>
        <taxon>Eukaryota</taxon>
        <taxon>Metazoa</taxon>
        <taxon>Chordata</taxon>
        <taxon>Craniata</taxon>
        <taxon>Vertebrata</taxon>
        <taxon>Euteleostomi</taxon>
        <taxon>Mammalia</taxon>
        <taxon>Eutheria</taxon>
        <taxon>Laurasiatheria</taxon>
        <taxon>Artiodactyla</taxon>
        <taxon>Suina</taxon>
        <taxon>Suidae</taxon>
        <taxon>Sus</taxon>
    </lineage>
</organism>
<keyword evidence="12 21" id="KW-0472">Membrane</keyword>
<evidence type="ECO:0000256" key="7">
    <source>
        <dbReference type="ARBA" id="ARBA00022692"/>
    </source>
</evidence>
<evidence type="ECO:0000256" key="11">
    <source>
        <dbReference type="ARBA" id="ARBA00023034"/>
    </source>
</evidence>
<dbReference type="GO" id="GO:0015018">
    <property type="term" value="F:galactosylgalactosylxylosylprotein 3-beta-glucuronosyltransferase activity"/>
    <property type="evidence" value="ECO:0007669"/>
    <property type="project" value="UniProtKB-UniRule"/>
</dbReference>
<evidence type="ECO:0000313" key="23">
    <source>
        <dbReference type="Ensembl" id="ENSSSCP00070004582.1"/>
    </source>
</evidence>
<comment type="pathway">
    <text evidence="3 21">Protein modification; protein glycosylation.</text>
</comment>
<feature type="binding site" evidence="17">
    <location>
        <position position="160"/>
    </location>
    <ligand>
        <name>UDP-alpha-D-glucuronate</name>
        <dbReference type="ChEBI" id="CHEBI:58052"/>
    </ligand>
</feature>
<dbReference type="PANTHER" id="PTHR10896">
    <property type="entry name" value="GALACTOSYLGALACTOSYLXYLOSYLPROTEIN 3-BETA-GLUCURONOSYLTRANSFERASE BETA-1,3-GLUCURONYLTRANSFERASE"/>
    <property type="match status" value="1"/>
</dbReference>
<evidence type="ECO:0000256" key="3">
    <source>
        <dbReference type="ARBA" id="ARBA00004922"/>
    </source>
</evidence>
<evidence type="ECO:0000256" key="10">
    <source>
        <dbReference type="ARBA" id="ARBA00022989"/>
    </source>
</evidence>
<evidence type="ECO:0000256" key="12">
    <source>
        <dbReference type="ARBA" id="ARBA00023136"/>
    </source>
</evidence>
<evidence type="ECO:0000256" key="21">
    <source>
        <dbReference type="RuleBase" id="RU363127"/>
    </source>
</evidence>
<evidence type="ECO:0000256" key="2">
    <source>
        <dbReference type="ARBA" id="ARBA00004323"/>
    </source>
</evidence>
<dbReference type="SUPFAM" id="SSF53448">
    <property type="entry name" value="Nucleotide-diphospho-sugar transferases"/>
    <property type="match status" value="1"/>
</dbReference>
<keyword evidence="14 18" id="KW-0464">Manganese</keyword>
<keyword evidence="8 18" id="KW-0479">Metal-binding</keyword>
<evidence type="ECO:0000256" key="19">
    <source>
        <dbReference type="PIRSR" id="PIRSR605027-4"/>
    </source>
</evidence>
<keyword evidence="11 21" id="KW-0333">Golgi apparatus</keyword>
<dbReference type="Ensembl" id="ENSSSCT00040083685.1">
    <property type="protein sequence ID" value="ENSSSCP00040036466.1"/>
    <property type="gene ID" value="ENSSSCG00040061460.1"/>
</dbReference>
<evidence type="ECO:0000256" key="17">
    <source>
        <dbReference type="PIRSR" id="PIRSR605027-2"/>
    </source>
</evidence>
<dbReference type="InterPro" id="IPR005027">
    <property type="entry name" value="Glyco_trans_43"/>
</dbReference>
<evidence type="ECO:0000256" key="9">
    <source>
        <dbReference type="ARBA" id="ARBA00022968"/>
    </source>
</evidence>
<feature type="transmembrane region" description="Helical" evidence="21">
    <location>
        <begin position="6"/>
        <end position="25"/>
    </location>
</feature>